<protein>
    <recommendedName>
        <fullName evidence="4">PrsW family intramembrane metalloprotease</fullName>
    </recommendedName>
</protein>
<dbReference type="GO" id="GO:0008233">
    <property type="term" value="F:peptidase activity"/>
    <property type="evidence" value="ECO:0007669"/>
    <property type="project" value="InterPro"/>
</dbReference>
<feature type="region of interest" description="Disordered" evidence="1">
    <location>
        <begin position="408"/>
        <end position="445"/>
    </location>
</feature>
<dbReference type="Pfam" id="PF13367">
    <property type="entry name" value="PrsW-protease"/>
    <property type="match status" value="1"/>
</dbReference>
<dbReference type="PANTHER" id="PTHR36844:SF1">
    <property type="entry name" value="PROTEASE PRSW"/>
    <property type="match status" value="1"/>
</dbReference>
<keyword evidence="2" id="KW-1133">Transmembrane helix</keyword>
<keyword evidence="2" id="KW-0472">Membrane</keyword>
<keyword evidence="2" id="KW-0812">Transmembrane</keyword>
<name>A0A381RZ58_9ZZZZ</name>
<dbReference type="PANTHER" id="PTHR36844">
    <property type="entry name" value="PROTEASE PRSW"/>
    <property type="match status" value="1"/>
</dbReference>
<feature type="transmembrane region" description="Helical" evidence="2">
    <location>
        <begin position="345"/>
        <end position="369"/>
    </location>
</feature>
<feature type="transmembrane region" description="Helical" evidence="2">
    <location>
        <begin position="47"/>
        <end position="67"/>
    </location>
</feature>
<dbReference type="AlphaFoldDB" id="A0A381RZ58"/>
<feature type="transmembrane region" description="Helical" evidence="2">
    <location>
        <begin position="139"/>
        <end position="156"/>
    </location>
</feature>
<organism evidence="3">
    <name type="scientific">marine metagenome</name>
    <dbReference type="NCBI Taxonomy" id="408172"/>
    <lineage>
        <taxon>unclassified sequences</taxon>
        <taxon>metagenomes</taxon>
        <taxon>ecological metagenomes</taxon>
    </lineage>
</organism>
<feature type="transmembrane region" description="Helical" evidence="2">
    <location>
        <begin position="273"/>
        <end position="302"/>
    </location>
</feature>
<evidence type="ECO:0000313" key="3">
    <source>
        <dbReference type="EMBL" id="SUZ97145.1"/>
    </source>
</evidence>
<dbReference type="EMBL" id="UINC01002481">
    <property type="protein sequence ID" value="SUZ97145.1"/>
    <property type="molecule type" value="Genomic_DNA"/>
</dbReference>
<proteinExistence type="predicted"/>
<evidence type="ECO:0008006" key="4">
    <source>
        <dbReference type="Google" id="ProtNLM"/>
    </source>
</evidence>
<gene>
    <name evidence="3" type="ORF">METZ01_LOCUS49999</name>
</gene>
<feature type="transmembrane region" description="Helical" evidence="2">
    <location>
        <begin position="375"/>
        <end position="394"/>
    </location>
</feature>
<dbReference type="InterPro" id="IPR026898">
    <property type="entry name" value="PrsW"/>
</dbReference>
<feature type="transmembrane region" description="Helical" evidence="2">
    <location>
        <begin position="314"/>
        <end position="333"/>
    </location>
</feature>
<feature type="transmembrane region" description="Helical" evidence="2">
    <location>
        <begin position="7"/>
        <end position="27"/>
    </location>
</feature>
<reference evidence="3" key="1">
    <citation type="submission" date="2018-05" db="EMBL/GenBank/DDBJ databases">
        <authorList>
            <person name="Lanie J.A."/>
            <person name="Ng W.-L."/>
            <person name="Kazmierczak K.M."/>
            <person name="Andrzejewski T.M."/>
            <person name="Davidsen T.M."/>
            <person name="Wayne K.J."/>
            <person name="Tettelin H."/>
            <person name="Glass J.I."/>
            <person name="Rusch D."/>
            <person name="Podicherti R."/>
            <person name="Tsui H.-C.T."/>
            <person name="Winkler M.E."/>
        </authorList>
    </citation>
    <scope>NUCLEOTIDE SEQUENCE</scope>
</reference>
<feature type="transmembrane region" description="Helical" evidence="2">
    <location>
        <begin position="162"/>
        <end position="185"/>
    </location>
</feature>
<feature type="non-terminal residue" evidence="3">
    <location>
        <position position="1"/>
    </location>
</feature>
<accession>A0A381RZ58</accession>
<evidence type="ECO:0000256" key="2">
    <source>
        <dbReference type="SAM" id="Phobius"/>
    </source>
</evidence>
<feature type="transmembrane region" description="Helical" evidence="2">
    <location>
        <begin position="197"/>
        <end position="215"/>
    </location>
</feature>
<feature type="compositionally biased region" description="Acidic residues" evidence="1">
    <location>
        <begin position="418"/>
        <end position="437"/>
    </location>
</feature>
<evidence type="ECO:0000256" key="1">
    <source>
        <dbReference type="SAM" id="MobiDB-lite"/>
    </source>
</evidence>
<sequence>VLPRGLFRIYGLVLGNLLLLMGGQLAYLWLVPPQQDGTPLLLPQVPLLPYFTLILLCSGALIVGALLQHTPRPLLFLPSRRRGKLPLFRGYFTPGLSERYYHRPQPENDLPLPQLPQLPPPAMLRQLPVRQLELPAAKWLLLGFLMAIALGVAVLAERGNWLWLFPLAFIAAFSFPALLWVSYIYRRTRGEPEPQRMVLIALSWGMFATLPASLLNDAGGRLLAADPMLMLEGGAFGRPEILLVAAIAPLVEEALKPLGLLFVLDRLKTPYEGVLYGVACGMGFAMMENMLYDLLVLIWYGADAWTINAFARGVGSTVLHAVGPALVGFALALSQHSSWSAERIVPATYLGGVIIHGAWNGAATLPFIYPGDTQMATVSWAALGLVLVTCLALVRELLRRGVTYDAPSNASAEVKDEPQEEGNDEENSEGGDDEPPDEAWAPPEP</sequence>